<proteinExistence type="inferred from homology"/>
<protein>
    <submittedName>
        <fullName evidence="4">Iron complex transport system substrate-binding protein</fullName>
    </submittedName>
</protein>
<accession>A0A7X0HUA7</accession>
<dbReference type="InterPro" id="IPR002491">
    <property type="entry name" value="ABC_transptr_periplasmic_BD"/>
</dbReference>
<dbReference type="PANTHER" id="PTHR30535">
    <property type="entry name" value="VITAMIN B12-BINDING PROTEIN"/>
    <property type="match status" value="1"/>
</dbReference>
<dbReference type="CDD" id="cd01144">
    <property type="entry name" value="BtuF"/>
    <property type="match status" value="1"/>
</dbReference>
<organism evidence="4 5">
    <name type="scientific">Bacillus benzoevorans</name>
    <dbReference type="NCBI Taxonomy" id="1456"/>
    <lineage>
        <taxon>Bacteria</taxon>
        <taxon>Bacillati</taxon>
        <taxon>Bacillota</taxon>
        <taxon>Bacilli</taxon>
        <taxon>Bacillales</taxon>
        <taxon>Bacillaceae</taxon>
        <taxon>Bacillus</taxon>
    </lineage>
</organism>
<dbReference type="AlphaFoldDB" id="A0A7X0HUA7"/>
<evidence type="ECO:0000313" key="4">
    <source>
        <dbReference type="EMBL" id="MBB6446926.1"/>
    </source>
</evidence>
<evidence type="ECO:0000256" key="1">
    <source>
        <dbReference type="ARBA" id="ARBA00008814"/>
    </source>
</evidence>
<reference evidence="4 5" key="1">
    <citation type="submission" date="2020-08" db="EMBL/GenBank/DDBJ databases">
        <title>Genomic Encyclopedia of Type Strains, Phase IV (KMG-IV): sequencing the most valuable type-strain genomes for metagenomic binning, comparative biology and taxonomic classification.</title>
        <authorList>
            <person name="Goeker M."/>
        </authorList>
    </citation>
    <scope>NUCLEOTIDE SEQUENCE [LARGE SCALE GENOMIC DNA]</scope>
    <source>
        <strain evidence="4 5">DSM 5391</strain>
    </source>
</reference>
<evidence type="ECO:0000256" key="2">
    <source>
        <dbReference type="ARBA" id="ARBA00022729"/>
    </source>
</evidence>
<dbReference type="PROSITE" id="PS50983">
    <property type="entry name" value="FE_B12_PBP"/>
    <property type="match status" value="1"/>
</dbReference>
<evidence type="ECO:0000313" key="5">
    <source>
        <dbReference type="Proteomes" id="UP000531594"/>
    </source>
</evidence>
<name>A0A7X0HUA7_9BACI</name>
<dbReference type="NCBIfam" id="NF038402">
    <property type="entry name" value="TroA_like"/>
    <property type="match status" value="1"/>
</dbReference>
<dbReference type="SUPFAM" id="SSF53807">
    <property type="entry name" value="Helical backbone' metal receptor"/>
    <property type="match status" value="1"/>
</dbReference>
<comment type="similarity">
    <text evidence="1">Belongs to the bacterial solute-binding protein 8 family.</text>
</comment>
<dbReference type="RefSeq" id="WP_184528380.1">
    <property type="nucleotide sequence ID" value="NZ_JACHGK010000015.1"/>
</dbReference>
<evidence type="ECO:0000259" key="3">
    <source>
        <dbReference type="PROSITE" id="PS50983"/>
    </source>
</evidence>
<dbReference type="PANTHER" id="PTHR30535:SF34">
    <property type="entry name" value="MOLYBDATE-BINDING PROTEIN MOLA"/>
    <property type="match status" value="1"/>
</dbReference>
<gene>
    <name evidence="4" type="ORF">HNR53_003593</name>
</gene>
<dbReference type="Gene3D" id="3.40.50.1980">
    <property type="entry name" value="Nitrogenase molybdenum iron protein domain"/>
    <property type="match status" value="2"/>
</dbReference>
<feature type="domain" description="Fe/B12 periplasmic-binding" evidence="3">
    <location>
        <begin position="2"/>
        <end position="262"/>
    </location>
</feature>
<comment type="caution">
    <text evidence="4">The sequence shown here is derived from an EMBL/GenBank/DDBJ whole genome shotgun (WGS) entry which is preliminary data.</text>
</comment>
<dbReference type="InterPro" id="IPR054828">
    <property type="entry name" value="Vit_B12_bind_prot"/>
</dbReference>
<dbReference type="InterPro" id="IPR050902">
    <property type="entry name" value="ABC_Transporter_SBP"/>
</dbReference>
<sequence>MKLISICPSNTELLGYLGLTSSLVGVDNYSDWPEDVRVLPRLGSDLNIDMDKVEQLQPDLVLASLSVPGMERNIKELEKRKIPYVIVPNPKTLSEVGESLLFVGEAANTSDNARELFKKFNRILEKYQFLSQQVQKPTTLYWEWWAKPIFTPGADNWLTEISSLAGGRNIFEDKAQASVQTDWEEIRQRNPDVVCLVWVGVQKEKVNPKVILKRPGAKQMDAIKSEQLYILDEPLFCRPSPRLLLGLNKIASILHPNLYPPFSENKDPLLTWKG</sequence>
<keyword evidence="5" id="KW-1185">Reference proteome</keyword>
<keyword evidence="2" id="KW-0732">Signal</keyword>
<dbReference type="Proteomes" id="UP000531594">
    <property type="component" value="Unassembled WGS sequence"/>
</dbReference>
<dbReference type="EMBL" id="JACHGK010000015">
    <property type="protein sequence ID" value="MBB6446926.1"/>
    <property type="molecule type" value="Genomic_DNA"/>
</dbReference>
<dbReference type="Pfam" id="PF01497">
    <property type="entry name" value="Peripla_BP_2"/>
    <property type="match status" value="1"/>
</dbReference>